<comment type="subcellular location">
    <subcellularLocation>
        <location evidence="9">Cell inner membrane</location>
        <topology evidence="9">Single-pass membrane protein</topology>
    </subcellularLocation>
</comment>
<reference evidence="10 11" key="1">
    <citation type="submission" date="2014-02" db="EMBL/GenBank/DDBJ databases">
        <title>Vibrio fortis Dalian14 Genome Sequencing.</title>
        <authorList>
            <person name="Wang Y."/>
            <person name="Song L."/>
            <person name="Liu G."/>
            <person name="Ding J."/>
        </authorList>
    </citation>
    <scope>NUCLEOTIDE SEQUENCE [LARGE SCALE GENOMIC DNA]</scope>
    <source>
        <strain evidence="10 11">Dalian14</strain>
    </source>
</reference>
<dbReference type="InterPro" id="IPR004960">
    <property type="entry name" value="LipA_acyltrans"/>
</dbReference>
<evidence type="ECO:0000256" key="6">
    <source>
        <dbReference type="ARBA" id="ARBA00022989"/>
    </source>
</evidence>
<dbReference type="UniPathway" id="UPA00030"/>
<dbReference type="RefSeq" id="WP_032552756.1">
    <property type="nucleotide sequence ID" value="NZ_JFFR01000027.1"/>
</dbReference>
<sequence>MKVVERPKLTLSLLLPKYWCVWFGFGFLALLVNLLPYRVLVFVGEGVGQLAKLIISKRAKVARRNFELAFPNLSEQEVEKLVRRNFDYAGMALIETGMAWFWPDWRVKRHMRVVGKDLILEQEKNGRGVLVACGHFLNLEMTARIFSLFAPGYGVYRPHSNAAYEFIQHHGRTRKGHKMIDRSDLKGMLKVLKSGNRLWYLPDHDYGANASVFVPFFGVDKASTTAGTGFLIDATKCAVMSGVSVRKGGVYELQISEDFSDKFPRKQPEVAAQVMNQEIERLILKDISAWMWLHRRYKTLPEDHIGPCRYA</sequence>
<dbReference type="GO" id="GO:0008913">
    <property type="term" value="F:Kdo2-lipid IVA acyltransferase activity"/>
    <property type="evidence" value="ECO:0007669"/>
    <property type="project" value="UniProtKB-EC"/>
</dbReference>
<evidence type="ECO:0000256" key="5">
    <source>
        <dbReference type="ARBA" id="ARBA00022985"/>
    </source>
</evidence>
<proteinExistence type="inferred from homology"/>
<keyword evidence="2 9" id="KW-0997">Cell inner membrane</keyword>
<evidence type="ECO:0000256" key="2">
    <source>
        <dbReference type="ARBA" id="ARBA00022519"/>
    </source>
</evidence>
<comment type="function">
    <text evidence="9">Catalyzes the transfer of an acyl chain from an acyl-[acyl-carrier-protein] (ACP) to a Kdo(2)-lipid IV(A) to form a Kdo(2)-(acyl)-lipid IV(A).</text>
</comment>
<keyword evidence="4 9" id="KW-0812">Transmembrane</keyword>
<dbReference type="PANTHER" id="PTHR30606:SF9">
    <property type="entry name" value="LIPID A BIOSYNTHESIS LAUROYLTRANSFERASE"/>
    <property type="match status" value="1"/>
</dbReference>
<keyword evidence="7 9" id="KW-0472">Membrane</keyword>
<dbReference type="GO" id="GO:0036104">
    <property type="term" value="P:Kdo2-lipid A biosynthetic process"/>
    <property type="evidence" value="ECO:0007669"/>
    <property type="project" value="UniProtKB-UniRule"/>
</dbReference>
<evidence type="ECO:0000256" key="4">
    <source>
        <dbReference type="ARBA" id="ARBA00022692"/>
    </source>
</evidence>
<dbReference type="EC" id="2.3.1.241" evidence="9"/>
<dbReference type="AlphaFoldDB" id="A0A066UT80"/>
<evidence type="ECO:0000313" key="11">
    <source>
        <dbReference type="Proteomes" id="UP000027219"/>
    </source>
</evidence>
<dbReference type="UniPathway" id="UPA00360">
    <property type="reaction ID" value="UER00485"/>
</dbReference>
<dbReference type="STRING" id="212667.VFDL14_21150"/>
<name>A0A066UT80_9VIBR</name>
<dbReference type="GO" id="GO:0009245">
    <property type="term" value="P:lipid A biosynthetic process"/>
    <property type="evidence" value="ECO:0007669"/>
    <property type="project" value="InterPro"/>
</dbReference>
<evidence type="ECO:0000256" key="8">
    <source>
        <dbReference type="ARBA" id="ARBA00023315"/>
    </source>
</evidence>
<dbReference type="InterPro" id="IPR011920">
    <property type="entry name" value="Lipid_A_LpxL_LpxP"/>
</dbReference>
<keyword evidence="11" id="KW-1185">Reference proteome</keyword>
<dbReference type="PIRSF" id="PIRSF026649">
    <property type="entry name" value="MsbB"/>
    <property type="match status" value="1"/>
</dbReference>
<evidence type="ECO:0000256" key="9">
    <source>
        <dbReference type="HAMAP-Rule" id="MF_01942"/>
    </source>
</evidence>
<gene>
    <name evidence="9" type="primary">lpxL</name>
    <name evidence="10" type="ORF">VFDL14_21150</name>
</gene>
<protein>
    <recommendedName>
        <fullName evidence="9">Lipid A biosynthesis acyltransferase</fullName>
        <ecNumber evidence="9">2.3.1.241</ecNumber>
    </recommendedName>
    <alternativeName>
        <fullName evidence="9">Kdo(2)-lipid IV(A) acyltransferase</fullName>
    </alternativeName>
</protein>
<keyword evidence="3 9" id="KW-0808">Transferase</keyword>
<accession>A0A066UT80</accession>
<dbReference type="Proteomes" id="UP000027219">
    <property type="component" value="Unassembled WGS sequence"/>
</dbReference>
<organism evidence="10 11">
    <name type="scientific">Vibrio fortis</name>
    <dbReference type="NCBI Taxonomy" id="212667"/>
    <lineage>
        <taxon>Bacteria</taxon>
        <taxon>Pseudomonadati</taxon>
        <taxon>Pseudomonadota</taxon>
        <taxon>Gammaproteobacteria</taxon>
        <taxon>Vibrionales</taxon>
        <taxon>Vibrionaceae</taxon>
        <taxon>Vibrio</taxon>
    </lineage>
</organism>
<dbReference type="EMBL" id="JFFR01000027">
    <property type="protein sequence ID" value="KDN27398.1"/>
    <property type="molecule type" value="Genomic_DNA"/>
</dbReference>
<dbReference type="CDD" id="cd07984">
    <property type="entry name" value="LPLAT_LABLAT-like"/>
    <property type="match status" value="1"/>
</dbReference>
<dbReference type="OrthoDB" id="9803456at2"/>
<evidence type="ECO:0000313" key="10">
    <source>
        <dbReference type="EMBL" id="KDN27398.1"/>
    </source>
</evidence>
<comment type="pathway">
    <text evidence="9">Glycolipid biosynthesis; KDO(2)-lipid A biosynthesis; KDO(2)-lipid A from CMP-3-deoxy-D-manno-octulosonate and lipid IV(A): step 3/4.</text>
</comment>
<keyword evidence="1 9" id="KW-1003">Cell membrane</keyword>
<dbReference type="PANTHER" id="PTHR30606">
    <property type="entry name" value="LIPID A BIOSYNTHESIS LAUROYL ACYLTRANSFERASE"/>
    <property type="match status" value="1"/>
</dbReference>
<comment type="pathway">
    <text evidence="9">Bacterial outer membrane biogenesis; lipopolysaccharide biosynthesis.</text>
</comment>
<evidence type="ECO:0000256" key="3">
    <source>
        <dbReference type="ARBA" id="ARBA00022679"/>
    </source>
</evidence>
<comment type="catalytic activity">
    <reaction evidence="9">
        <text>an alpha-Kdo-(2-&gt;4)-alpha-Kdo-(2-&gt;6)-lipid IVA + a fatty acyl-[ACP] = an alpha-Kdo-(2-&gt;4)-alpha-Kdo-(2-&gt;6)-(acyl)-lipid IVA + holo-[ACP]</text>
        <dbReference type="Rhea" id="RHEA:69396"/>
        <dbReference type="Rhea" id="RHEA-COMP:9685"/>
        <dbReference type="Rhea" id="RHEA-COMP:14125"/>
        <dbReference type="ChEBI" id="CHEBI:64479"/>
        <dbReference type="ChEBI" id="CHEBI:138651"/>
        <dbReference type="ChEBI" id="CHEBI:176429"/>
        <dbReference type="ChEBI" id="CHEBI:176430"/>
        <dbReference type="EC" id="2.3.1.241"/>
    </reaction>
</comment>
<dbReference type="NCBIfam" id="NF005340">
    <property type="entry name" value="PRK06860.1"/>
    <property type="match status" value="1"/>
</dbReference>
<keyword evidence="8 9" id="KW-0012">Acyltransferase</keyword>
<comment type="similarity">
    <text evidence="9">Belongs to the LpxL/LpxM/LpxP family.</text>
</comment>
<dbReference type="Pfam" id="PF03279">
    <property type="entry name" value="Lip_A_acyltrans"/>
    <property type="match status" value="1"/>
</dbReference>
<evidence type="ECO:0000256" key="7">
    <source>
        <dbReference type="ARBA" id="ARBA00023136"/>
    </source>
</evidence>
<comment type="caution">
    <text evidence="10">The sequence shown here is derived from an EMBL/GenBank/DDBJ whole genome shotgun (WGS) entry which is preliminary data.</text>
</comment>
<keyword evidence="5 9" id="KW-0448">Lipopolysaccharide biosynthesis</keyword>
<dbReference type="GO" id="GO:0005886">
    <property type="term" value="C:plasma membrane"/>
    <property type="evidence" value="ECO:0007669"/>
    <property type="project" value="UniProtKB-SubCell"/>
</dbReference>
<feature type="transmembrane region" description="Helical" evidence="9">
    <location>
        <begin position="12"/>
        <end position="31"/>
    </location>
</feature>
<dbReference type="HAMAP" id="MF_01942">
    <property type="entry name" value="Lipid_A_LpxL_LpxP"/>
    <property type="match status" value="1"/>
</dbReference>
<keyword evidence="6 9" id="KW-1133">Transmembrane helix</keyword>
<dbReference type="GO" id="GO:0009103">
    <property type="term" value="P:lipopolysaccharide biosynthetic process"/>
    <property type="evidence" value="ECO:0007669"/>
    <property type="project" value="UniProtKB-UniRule"/>
</dbReference>
<evidence type="ECO:0000256" key="1">
    <source>
        <dbReference type="ARBA" id="ARBA00022475"/>
    </source>
</evidence>
<dbReference type="NCBIfam" id="TIGR02207">
    <property type="entry name" value="lipid_A_htrB"/>
    <property type="match status" value="1"/>
</dbReference>
<feature type="short sequence motif" description="HXXXXD motif" evidence="9">
    <location>
        <begin position="135"/>
        <end position="140"/>
    </location>
</feature>